<dbReference type="Proteomes" id="UP000196531">
    <property type="component" value="Unassembled WGS sequence"/>
</dbReference>
<feature type="transmembrane region" description="Helical" evidence="6">
    <location>
        <begin position="95"/>
        <end position="114"/>
    </location>
</feature>
<organism evidence="8 9">
    <name type="scientific">Halobacteriovorax marinus</name>
    <dbReference type="NCBI Taxonomy" id="97084"/>
    <lineage>
        <taxon>Bacteria</taxon>
        <taxon>Pseudomonadati</taxon>
        <taxon>Bdellovibrionota</taxon>
        <taxon>Bacteriovoracia</taxon>
        <taxon>Bacteriovoracales</taxon>
        <taxon>Halobacteriovoraceae</taxon>
        <taxon>Halobacteriovorax</taxon>
    </lineage>
</organism>
<feature type="transmembrane region" description="Helical" evidence="6">
    <location>
        <begin position="121"/>
        <end position="139"/>
    </location>
</feature>
<feature type="transmembrane region" description="Helical" evidence="6">
    <location>
        <begin position="222"/>
        <end position="242"/>
    </location>
</feature>
<keyword evidence="2" id="KW-1003">Cell membrane</keyword>
<gene>
    <name evidence="8" type="ORF">A9Q84_12025</name>
</gene>
<dbReference type="EMBL" id="MAAO01000006">
    <property type="protein sequence ID" value="OUR97052.1"/>
    <property type="molecule type" value="Genomic_DNA"/>
</dbReference>
<keyword evidence="4 6" id="KW-1133">Transmembrane helix</keyword>
<evidence type="ECO:0000256" key="2">
    <source>
        <dbReference type="ARBA" id="ARBA00022475"/>
    </source>
</evidence>
<reference evidence="9" key="1">
    <citation type="journal article" date="2017" name="Proc. Natl. Acad. Sci. U.S.A.">
        <title>Simulation of Deepwater Horizon oil plume reveals substrate specialization within a complex community of hydrocarbon-degraders.</title>
        <authorList>
            <person name="Hu P."/>
            <person name="Dubinsky E.A."/>
            <person name="Probst A.J."/>
            <person name="Wang J."/>
            <person name="Sieber C.M.K."/>
            <person name="Tom L.M."/>
            <person name="Gardinali P."/>
            <person name="Banfield J.F."/>
            <person name="Atlas R.M."/>
            <person name="Andersen G.L."/>
        </authorList>
    </citation>
    <scope>NUCLEOTIDE SEQUENCE [LARGE SCALE GENOMIC DNA]</scope>
</reference>
<evidence type="ECO:0000259" key="7">
    <source>
        <dbReference type="Pfam" id="PF00892"/>
    </source>
</evidence>
<accession>A0A1Y5FEN1</accession>
<evidence type="ECO:0000313" key="9">
    <source>
        <dbReference type="Proteomes" id="UP000196531"/>
    </source>
</evidence>
<evidence type="ECO:0000256" key="4">
    <source>
        <dbReference type="ARBA" id="ARBA00022989"/>
    </source>
</evidence>
<keyword evidence="5 6" id="KW-0472">Membrane</keyword>
<dbReference type="InterPro" id="IPR000620">
    <property type="entry name" value="EamA_dom"/>
</dbReference>
<feature type="domain" description="EamA" evidence="7">
    <location>
        <begin position="2"/>
        <end position="137"/>
    </location>
</feature>
<dbReference type="InterPro" id="IPR051258">
    <property type="entry name" value="Diverse_Substrate_Transporter"/>
</dbReference>
<comment type="caution">
    <text evidence="8">The sequence shown here is derived from an EMBL/GenBank/DDBJ whole genome shotgun (WGS) entry which is preliminary data.</text>
</comment>
<evidence type="ECO:0000256" key="6">
    <source>
        <dbReference type="SAM" id="Phobius"/>
    </source>
</evidence>
<feature type="transmembrane region" description="Helical" evidence="6">
    <location>
        <begin position="63"/>
        <end position="83"/>
    </location>
</feature>
<evidence type="ECO:0000256" key="1">
    <source>
        <dbReference type="ARBA" id="ARBA00004651"/>
    </source>
</evidence>
<feature type="domain" description="EamA" evidence="7">
    <location>
        <begin position="161"/>
        <end position="294"/>
    </location>
</feature>
<evidence type="ECO:0000256" key="5">
    <source>
        <dbReference type="ARBA" id="ARBA00023136"/>
    </source>
</evidence>
<evidence type="ECO:0000313" key="8">
    <source>
        <dbReference type="EMBL" id="OUR97052.1"/>
    </source>
</evidence>
<dbReference type="SUPFAM" id="SSF103481">
    <property type="entry name" value="Multidrug resistance efflux transporter EmrE"/>
    <property type="match status" value="2"/>
</dbReference>
<proteinExistence type="predicted"/>
<feature type="transmembrane region" description="Helical" evidence="6">
    <location>
        <begin position="192"/>
        <end position="210"/>
    </location>
</feature>
<dbReference type="InterPro" id="IPR037185">
    <property type="entry name" value="EmrE-like"/>
</dbReference>
<dbReference type="PANTHER" id="PTHR42920:SF5">
    <property type="entry name" value="EAMA DOMAIN-CONTAINING PROTEIN"/>
    <property type="match status" value="1"/>
</dbReference>
<dbReference type="PANTHER" id="PTHR42920">
    <property type="entry name" value="OS03G0707200 PROTEIN-RELATED"/>
    <property type="match status" value="1"/>
</dbReference>
<dbReference type="GO" id="GO:0005886">
    <property type="term" value="C:plasma membrane"/>
    <property type="evidence" value="ECO:0007669"/>
    <property type="project" value="UniProtKB-SubCell"/>
</dbReference>
<feature type="transmembrane region" description="Helical" evidence="6">
    <location>
        <begin position="159"/>
        <end position="180"/>
    </location>
</feature>
<sequence length="299" mass="33462">MQGILFILFACLLWAIDTLIRYPLLGGGISAERIVFTEHLILTVIFFPIILKKVKLFWQARVAYVFYFLIIGGLGSAIGTLAFTKAFSLVNPSLVILLQKFQPLIAITLAHFILGEKITKGFFKWAVVCLVGGVLISYEDIYSGLKTLDFGANLLEQKFLIGYGLTFLAVFSWGSSTVFGKKLSMSGFDEKEIMAGRFTMGFICLIPILLTGEIHFDMNVITWSKLFLMVLVSGILGMYFYYRGLKLVSARVCALAEMFFPFCAVMVNWIFLSQTISPQQMLGGLLLLIGSTVIQLRHY</sequence>
<evidence type="ECO:0000256" key="3">
    <source>
        <dbReference type="ARBA" id="ARBA00022692"/>
    </source>
</evidence>
<keyword evidence="3 6" id="KW-0812">Transmembrane</keyword>
<dbReference type="AlphaFoldDB" id="A0A1Y5FEN1"/>
<comment type="subcellular location">
    <subcellularLocation>
        <location evidence="1">Cell membrane</location>
        <topology evidence="1">Multi-pass membrane protein</topology>
    </subcellularLocation>
</comment>
<feature type="transmembrane region" description="Helical" evidence="6">
    <location>
        <begin position="254"/>
        <end position="272"/>
    </location>
</feature>
<protein>
    <recommendedName>
        <fullName evidence="7">EamA domain-containing protein</fullName>
    </recommendedName>
</protein>
<name>A0A1Y5FEN1_9BACT</name>
<feature type="transmembrane region" description="Helical" evidence="6">
    <location>
        <begin position="34"/>
        <end position="51"/>
    </location>
</feature>
<dbReference type="Pfam" id="PF00892">
    <property type="entry name" value="EamA"/>
    <property type="match status" value="2"/>
</dbReference>